<feature type="transmembrane region" description="Helical" evidence="1">
    <location>
        <begin position="213"/>
        <end position="233"/>
    </location>
</feature>
<comment type="caution">
    <text evidence="2">The sequence shown here is derived from an EMBL/GenBank/DDBJ whole genome shotgun (WGS) entry which is preliminary data.</text>
</comment>
<feature type="transmembrane region" description="Helical" evidence="1">
    <location>
        <begin position="324"/>
        <end position="343"/>
    </location>
</feature>
<feature type="transmembrane region" description="Helical" evidence="1">
    <location>
        <begin position="188"/>
        <end position="207"/>
    </location>
</feature>
<proteinExistence type="predicted"/>
<organism evidence="2 3">
    <name type="scientific">Folsomia candida</name>
    <name type="common">Springtail</name>
    <dbReference type="NCBI Taxonomy" id="158441"/>
    <lineage>
        <taxon>Eukaryota</taxon>
        <taxon>Metazoa</taxon>
        <taxon>Ecdysozoa</taxon>
        <taxon>Arthropoda</taxon>
        <taxon>Hexapoda</taxon>
        <taxon>Collembola</taxon>
        <taxon>Entomobryomorpha</taxon>
        <taxon>Isotomoidea</taxon>
        <taxon>Isotomidae</taxon>
        <taxon>Proisotominae</taxon>
        <taxon>Folsomia</taxon>
    </lineage>
</organism>
<feature type="transmembrane region" description="Helical" evidence="1">
    <location>
        <begin position="117"/>
        <end position="140"/>
    </location>
</feature>
<protein>
    <submittedName>
        <fullName evidence="2">Uncharacterized protein</fullName>
    </submittedName>
</protein>
<keyword evidence="1" id="KW-1133">Transmembrane helix</keyword>
<evidence type="ECO:0000313" key="2">
    <source>
        <dbReference type="EMBL" id="OXA47962.1"/>
    </source>
</evidence>
<feature type="transmembrane region" description="Helical" evidence="1">
    <location>
        <begin position="292"/>
        <end position="312"/>
    </location>
</feature>
<accession>A0A226DR16</accession>
<keyword evidence="1" id="KW-0472">Membrane</keyword>
<evidence type="ECO:0000256" key="1">
    <source>
        <dbReference type="SAM" id="Phobius"/>
    </source>
</evidence>
<name>A0A226DR16_FOLCA</name>
<keyword evidence="1" id="KW-0812">Transmembrane</keyword>
<keyword evidence="3" id="KW-1185">Reference proteome</keyword>
<reference evidence="2 3" key="1">
    <citation type="submission" date="2015-12" db="EMBL/GenBank/DDBJ databases">
        <title>The genome of Folsomia candida.</title>
        <authorList>
            <person name="Faddeeva A."/>
            <person name="Derks M.F."/>
            <person name="Anvar Y."/>
            <person name="Smit S."/>
            <person name="Van Straalen N."/>
            <person name="Roelofs D."/>
        </authorList>
    </citation>
    <scope>NUCLEOTIDE SEQUENCE [LARGE SCALE GENOMIC DNA]</scope>
    <source>
        <strain evidence="2 3">VU population</strain>
        <tissue evidence="2">Whole body</tissue>
    </source>
</reference>
<evidence type="ECO:0000313" key="3">
    <source>
        <dbReference type="Proteomes" id="UP000198287"/>
    </source>
</evidence>
<dbReference type="EMBL" id="LNIX01000012">
    <property type="protein sequence ID" value="OXA47962.1"/>
    <property type="molecule type" value="Genomic_DNA"/>
</dbReference>
<feature type="transmembrane region" description="Helical" evidence="1">
    <location>
        <begin position="66"/>
        <end position="87"/>
    </location>
</feature>
<sequence>MELLQKPVTITVFPLKRPPTPPNPALTRQFTTFVKFLRVMGRCPLTIQPHLRQGGKVEYVFKWCNLPFICSLSATLFISAICVVSLLQNGALGLQLFSTGETFPHPSGTNNPESIKILQMAPVTAIIVLSFEIISIIRIITDYIIAWVKSPDLANWLNRWNSIEDEIEEWCGTGNDKKPSISKFQYNLTLYYVILPSLVFGTLIASGEFDLKYPLNCIRILAYAYAGVTCFGLEDTKAIIMFKWVEVGFEMILDHLTSNPATAINTSKLEQILIKIRSQADHCGQYLAFQQLLLILVTIYISASSLFAVVTILSGPVGDSRAEFMHVAMIGISVGMNIAKLYFKITVAVWISKVVVKSLGICDRDRS</sequence>
<dbReference type="AlphaFoldDB" id="A0A226DR16"/>
<gene>
    <name evidence="2" type="ORF">Fcan01_16940</name>
</gene>
<dbReference type="Proteomes" id="UP000198287">
    <property type="component" value="Unassembled WGS sequence"/>
</dbReference>